<feature type="transmembrane region" description="Helical" evidence="18">
    <location>
        <begin position="28"/>
        <end position="47"/>
    </location>
</feature>
<feature type="transmembrane region" description="Helical" evidence="18">
    <location>
        <begin position="257"/>
        <end position="277"/>
    </location>
</feature>
<comment type="function">
    <text evidence="18">Core subunit of the mitochondrial membrane respiratory chain NADH dehydrogenase (Complex I) which catalyzes electron transfer from NADH through the respiratory chain, using ubiquinone as an electron acceptor. Essential for the catalytic activity and assembly of complex I.</text>
</comment>
<dbReference type="PANTHER" id="PTHR46552:SF1">
    <property type="entry name" value="NADH-UBIQUINONE OXIDOREDUCTASE CHAIN 2"/>
    <property type="match status" value="1"/>
</dbReference>
<evidence type="ECO:0000256" key="10">
    <source>
        <dbReference type="ARBA" id="ARBA00022967"/>
    </source>
</evidence>
<feature type="domain" description="NADH:quinone oxidoreductase/Mrp antiporter transmembrane" evidence="19">
    <location>
        <begin position="24"/>
        <end position="271"/>
    </location>
</feature>
<protein>
    <recommendedName>
        <fullName evidence="5 18">NADH-ubiquinone oxidoreductase chain 2</fullName>
        <ecNumber evidence="4 18">7.1.1.2</ecNumber>
    </recommendedName>
</protein>
<keyword evidence="14 18" id="KW-0830">Ubiquinone</keyword>
<feature type="transmembrane region" description="Helical" evidence="18">
    <location>
        <begin position="298"/>
        <end position="318"/>
    </location>
</feature>
<organism evidence="20">
    <name type="scientific">Bolanusoides shaanxiensis</name>
    <dbReference type="NCBI Taxonomy" id="2691008"/>
    <lineage>
        <taxon>Eukaryota</taxon>
        <taxon>Metazoa</taxon>
        <taxon>Ecdysozoa</taxon>
        <taxon>Arthropoda</taxon>
        <taxon>Hexapoda</taxon>
        <taxon>Insecta</taxon>
        <taxon>Pterygota</taxon>
        <taxon>Neoptera</taxon>
        <taxon>Paraneoptera</taxon>
        <taxon>Hemiptera</taxon>
        <taxon>Auchenorrhyncha</taxon>
        <taxon>Membracoidea</taxon>
        <taxon>Cicadellidae</taxon>
        <taxon>Typhlocybinae</taxon>
        <taxon>Typhlocybini</taxon>
        <taxon>Bolanusoides</taxon>
    </lineage>
</organism>
<evidence type="ECO:0000256" key="3">
    <source>
        <dbReference type="ARBA" id="ARBA00007012"/>
    </source>
</evidence>
<keyword evidence="7 18" id="KW-0679">Respiratory chain</keyword>
<dbReference type="GO" id="GO:0008137">
    <property type="term" value="F:NADH dehydrogenase (ubiquinone) activity"/>
    <property type="evidence" value="ECO:0007669"/>
    <property type="project" value="UniProtKB-EC"/>
</dbReference>
<evidence type="ECO:0000256" key="5">
    <source>
        <dbReference type="ARBA" id="ARBA00021008"/>
    </source>
</evidence>
<keyword evidence="10 18" id="KW-1278">Translocase</keyword>
<evidence type="ECO:0000256" key="11">
    <source>
        <dbReference type="ARBA" id="ARBA00022982"/>
    </source>
</evidence>
<sequence>MKKNSSKLLFYSMMMTGIMMTISANNWIMMWCGLEISLISFMPLMISKLMISSESSMKYFIVQSISSSMLMLSMLIMVMSGDYNYNYLFTTAMLIKTGVPPFHNWVLTVIEGLELKSMFMLLTINKIAPLTLMSYLIMTITIIILMTIMVGATMGLNQNSVKKLMGYSSIFNMGLILSVIKINTMWMVYLLIYSTILMMMLMIVKKTMSMYVNQMIFSETILNKMNIWISMLSMGGMPPLMGFSIKYMVLMQLIQSKMIITASIMIITSLIMMFMYLRITFMSIMSNSITSKMKLFKLNEMSMMSITINMTTLTILMITKV</sequence>
<feature type="transmembrane region" description="Helical" evidence="18">
    <location>
        <begin position="186"/>
        <end position="204"/>
    </location>
</feature>
<geneLocation type="mitochondrion" evidence="20"/>
<keyword evidence="6" id="KW-0813">Transport</keyword>
<accession>A0A6B9M6M3</accession>
<dbReference type="GO" id="GO:0005743">
    <property type="term" value="C:mitochondrial inner membrane"/>
    <property type="evidence" value="ECO:0007669"/>
    <property type="project" value="UniProtKB-SubCell"/>
</dbReference>
<evidence type="ECO:0000256" key="6">
    <source>
        <dbReference type="ARBA" id="ARBA00022448"/>
    </source>
</evidence>
<dbReference type="PRINTS" id="PR01436">
    <property type="entry name" value="NADHDHGNASE2"/>
</dbReference>
<evidence type="ECO:0000256" key="1">
    <source>
        <dbReference type="ARBA" id="ARBA00003257"/>
    </source>
</evidence>
<keyword evidence="9 18" id="KW-0999">Mitochondrion inner membrane</keyword>
<comment type="function">
    <text evidence="1">Core subunit of the mitochondrial membrane respiratory chain NADH dehydrogenase (Complex I) that is believed to belong to the minimal assembly required for catalysis. Complex I functions in the transfer of electrons from NADH to the respiratory chain. The immediate electron acceptor for the enzyme is believed to be ubiquinone.</text>
</comment>
<keyword evidence="12 18" id="KW-1133">Transmembrane helix</keyword>
<evidence type="ECO:0000256" key="8">
    <source>
        <dbReference type="ARBA" id="ARBA00022692"/>
    </source>
</evidence>
<evidence type="ECO:0000256" key="15">
    <source>
        <dbReference type="ARBA" id="ARBA00023128"/>
    </source>
</evidence>
<keyword evidence="11 18" id="KW-0249">Electron transport</keyword>
<proteinExistence type="inferred from homology"/>
<evidence type="ECO:0000256" key="13">
    <source>
        <dbReference type="ARBA" id="ARBA00023027"/>
    </source>
</evidence>
<dbReference type="AlphaFoldDB" id="A0A6B9M6M3"/>
<evidence type="ECO:0000256" key="4">
    <source>
        <dbReference type="ARBA" id="ARBA00012944"/>
    </source>
</evidence>
<evidence type="ECO:0000259" key="19">
    <source>
        <dbReference type="Pfam" id="PF00361"/>
    </source>
</evidence>
<evidence type="ECO:0000256" key="2">
    <source>
        <dbReference type="ARBA" id="ARBA00004448"/>
    </source>
</evidence>
<evidence type="ECO:0000256" key="9">
    <source>
        <dbReference type="ARBA" id="ARBA00022792"/>
    </source>
</evidence>
<feature type="transmembrane region" description="Helical" evidence="18">
    <location>
        <begin position="225"/>
        <end position="245"/>
    </location>
</feature>
<dbReference type="Pfam" id="PF00361">
    <property type="entry name" value="Proton_antipo_M"/>
    <property type="match status" value="1"/>
</dbReference>
<evidence type="ECO:0000256" key="17">
    <source>
        <dbReference type="ARBA" id="ARBA00049551"/>
    </source>
</evidence>
<dbReference type="InterPro" id="IPR001750">
    <property type="entry name" value="ND/Mrp_TM"/>
</dbReference>
<keyword evidence="8 18" id="KW-0812">Transmembrane</keyword>
<evidence type="ECO:0000256" key="14">
    <source>
        <dbReference type="ARBA" id="ARBA00023075"/>
    </source>
</evidence>
<evidence type="ECO:0000256" key="12">
    <source>
        <dbReference type="ARBA" id="ARBA00022989"/>
    </source>
</evidence>
<comment type="catalytic activity">
    <reaction evidence="17 18">
        <text>a ubiquinone + NADH + 5 H(+)(in) = a ubiquinol + NAD(+) + 4 H(+)(out)</text>
        <dbReference type="Rhea" id="RHEA:29091"/>
        <dbReference type="Rhea" id="RHEA-COMP:9565"/>
        <dbReference type="Rhea" id="RHEA-COMP:9566"/>
        <dbReference type="ChEBI" id="CHEBI:15378"/>
        <dbReference type="ChEBI" id="CHEBI:16389"/>
        <dbReference type="ChEBI" id="CHEBI:17976"/>
        <dbReference type="ChEBI" id="CHEBI:57540"/>
        <dbReference type="ChEBI" id="CHEBI:57945"/>
        <dbReference type="EC" id="7.1.1.2"/>
    </reaction>
</comment>
<evidence type="ECO:0000256" key="16">
    <source>
        <dbReference type="ARBA" id="ARBA00023136"/>
    </source>
</evidence>
<comment type="subcellular location">
    <subcellularLocation>
        <location evidence="2 18">Mitochondrion inner membrane</location>
        <topology evidence="2 18">Multi-pass membrane protein</topology>
    </subcellularLocation>
</comment>
<evidence type="ECO:0000313" key="20">
    <source>
        <dbReference type="EMBL" id="QHB74165.1"/>
    </source>
</evidence>
<evidence type="ECO:0000256" key="7">
    <source>
        <dbReference type="ARBA" id="ARBA00022660"/>
    </source>
</evidence>
<dbReference type="InterPro" id="IPR050175">
    <property type="entry name" value="Complex_I_Subunit_2"/>
</dbReference>
<feature type="transmembrane region" description="Helical" evidence="18">
    <location>
        <begin position="59"/>
        <end position="79"/>
    </location>
</feature>
<dbReference type="PANTHER" id="PTHR46552">
    <property type="entry name" value="NADH-UBIQUINONE OXIDOREDUCTASE CHAIN 2"/>
    <property type="match status" value="1"/>
</dbReference>
<dbReference type="EMBL" id="MN661136">
    <property type="protein sequence ID" value="QHB74165.1"/>
    <property type="molecule type" value="Genomic_DNA"/>
</dbReference>
<reference evidence="20" key="1">
    <citation type="submission" date="2019-11" db="EMBL/GenBank/DDBJ databases">
        <authorList>
            <person name="Yan B."/>
            <person name="Yang M."/>
        </authorList>
    </citation>
    <scope>NUCLEOTIDE SEQUENCE</scope>
</reference>
<evidence type="ECO:0000256" key="18">
    <source>
        <dbReference type="RuleBase" id="RU003403"/>
    </source>
</evidence>
<dbReference type="InterPro" id="IPR003917">
    <property type="entry name" value="NADH_UbQ_OxRdtase_chain2"/>
</dbReference>
<dbReference type="GO" id="GO:0006120">
    <property type="term" value="P:mitochondrial electron transport, NADH to ubiquinone"/>
    <property type="evidence" value="ECO:0007669"/>
    <property type="project" value="InterPro"/>
</dbReference>
<comment type="similarity">
    <text evidence="3 18">Belongs to the complex I subunit 2 family.</text>
</comment>
<keyword evidence="16 18" id="KW-0472">Membrane</keyword>
<feature type="transmembrane region" description="Helical" evidence="18">
    <location>
        <begin position="127"/>
        <end position="152"/>
    </location>
</feature>
<gene>
    <name evidence="20" type="primary">ND2</name>
</gene>
<keyword evidence="13 18" id="KW-0520">NAD</keyword>
<keyword evidence="15 18" id="KW-0496">Mitochondrion</keyword>
<dbReference type="EC" id="7.1.1.2" evidence="4 18"/>
<name>A0A6B9M6M3_9HEMI</name>